<dbReference type="Proteomes" id="UP000247569">
    <property type="component" value="Unassembled WGS sequence"/>
</dbReference>
<reference evidence="1 2" key="1">
    <citation type="submission" date="2018-05" db="EMBL/GenBank/DDBJ databases">
        <title>Genomic Encyclopedia of Type Strains, Phase IV (KMG-IV): sequencing the most valuable type-strain genomes for metagenomic binning, comparative biology and taxonomic classification.</title>
        <authorList>
            <person name="Goeker M."/>
        </authorList>
    </citation>
    <scope>NUCLEOTIDE SEQUENCE [LARGE SCALE GENOMIC DNA]</scope>
    <source>
        <strain evidence="1 2">DSM 44704</strain>
    </source>
</reference>
<comment type="caution">
    <text evidence="1">The sequence shown here is derived from an EMBL/GenBank/DDBJ whole genome shotgun (WGS) entry which is preliminary data.</text>
</comment>
<dbReference type="EMBL" id="QJKF01000001">
    <property type="protein sequence ID" value="PXX70989.1"/>
    <property type="molecule type" value="Genomic_DNA"/>
</dbReference>
<keyword evidence="1" id="KW-0378">Hydrolase</keyword>
<dbReference type="AlphaFoldDB" id="A0A318KDX3"/>
<dbReference type="InterPro" id="IPR038563">
    <property type="entry name" value="Endonuclease_7_sf"/>
</dbReference>
<dbReference type="Pfam" id="PF02945">
    <property type="entry name" value="Endonuclease_7"/>
    <property type="match status" value="1"/>
</dbReference>
<dbReference type="GO" id="GO:0004519">
    <property type="term" value="F:endonuclease activity"/>
    <property type="evidence" value="ECO:0007669"/>
    <property type="project" value="UniProtKB-KW"/>
</dbReference>
<gene>
    <name evidence="1" type="ORF">DFR70_101410</name>
</gene>
<organism evidence="1 2">
    <name type="scientific">Nocardia tenerifensis</name>
    <dbReference type="NCBI Taxonomy" id="228006"/>
    <lineage>
        <taxon>Bacteria</taxon>
        <taxon>Bacillati</taxon>
        <taxon>Actinomycetota</taxon>
        <taxon>Actinomycetes</taxon>
        <taxon>Mycobacteriales</taxon>
        <taxon>Nocardiaceae</taxon>
        <taxon>Nocardia</taxon>
    </lineage>
</organism>
<sequence length="102" mass="10938">MRERQGYRCGICEIHEDDIDLSGVGGRPRKDGQQLGKVPLAVDHDHSSGVIRGLLCPRCNAGLGAFGDDTGRLTAAVGYLERFAKVDDDRERTEGLSAVGSP</sequence>
<dbReference type="InterPro" id="IPR044925">
    <property type="entry name" value="His-Me_finger_sf"/>
</dbReference>
<evidence type="ECO:0000313" key="1">
    <source>
        <dbReference type="EMBL" id="PXX70989.1"/>
    </source>
</evidence>
<keyword evidence="2" id="KW-1185">Reference proteome</keyword>
<evidence type="ECO:0000313" key="2">
    <source>
        <dbReference type="Proteomes" id="UP000247569"/>
    </source>
</evidence>
<keyword evidence="1" id="KW-0540">Nuclease</keyword>
<dbReference type="InterPro" id="IPR004211">
    <property type="entry name" value="Endonuclease_7"/>
</dbReference>
<proteinExistence type="predicted"/>
<keyword evidence="1" id="KW-0255">Endonuclease</keyword>
<protein>
    <submittedName>
        <fullName evidence="1">Recombination endonuclease VII</fullName>
    </submittedName>
</protein>
<accession>A0A318KDX3</accession>
<dbReference type="Gene3D" id="3.40.1800.10">
    <property type="entry name" value="His-Me finger endonucleases"/>
    <property type="match status" value="1"/>
</dbReference>
<name>A0A318KDX3_9NOCA</name>
<dbReference type="SUPFAM" id="SSF54060">
    <property type="entry name" value="His-Me finger endonucleases"/>
    <property type="match status" value="1"/>
</dbReference>